<evidence type="ECO:0000313" key="2">
    <source>
        <dbReference type="Proteomes" id="UP000005309"/>
    </source>
</evidence>
<comment type="caution">
    <text evidence="1">The sequence shown here is derived from an EMBL/GenBank/DDBJ whole genome shotgun (WGS) entry which is preliminary data.</text>
</comment>
<sequence>MLRLGIPKVKIAKALGTACSTLYAEIKRSTARQMRSDWTYYDQHFAETGQIVYERNRKNAVKPSKLIARGISPDM</sequence>
<accession>C4V363</accession>
<protein>
    <recommendedName>
        <fullName evidence="3">Transposase IS30-like HTH domain-containing protein</fullName>
    </recommendedName>
</protein>
<reference evidence="1 2" key="1">
    <citation type="submission" date="2009-04" db="EMBL/GenBank/DDBJ databases">
        <authorList>
            <person name="Qin X."/>
            <person name="Bachman B."/>
            <person name="Battles P."/>
            <person name="Bell A."/>
            <person name="Bess C."/>
            <person name="Bickham C."/>
            <person name="Chaboub L."/>
            <person name="Chen D."/>
            <person name="Coyle M."/>
            <person name="Deiros D.R."/>
            <person name="Dinh H."/>
            <person name="Forbes L."/>
            <person name="Fowler G."/>
            <person name="Francisco L."/>
            <person name="Fu Q."/>
            <person name="Gubbala S."/>
            <person name="Hale W."/>
            <person name="Han Y."/>
            <person name="Hemphill L."/>
            <person name="Highlander S.K."/>
            <person name="Hirani K."/>
            <person name="Hogues M."/>
            <person name="Jackson L."/>
            <person name="Jakkamsetti A."/>
            <person name="Javaid M."/>
            <person name="Jiang H."/>
            <person name="Korchina V."/>
            <person name="Kovar C."/>
            <person name="Lara F."/>
            <person name="Lee S."/>
            <person name="Mata R."/>
            <person name="Mathew T."/>
            <person name="Moen C."/>
            <person name="Morales K."/>
            <person name="Munidasa M."/>
            <person name="Nazareth L."/>
            <person name="Ngo R."/>
            <person name="Nguyen L."/>
            <person name="Okwuonu G."/>
            <person name="Ongeri F."/>
            <person name="Patil S."/>
            <person name="Petrosino J."/>
            <person name="Pham C."/>
            <person name="Pham P."/>
            <person name="Pu L.-L."/>
            <person name="Puazo M."/>
            <person name="Raj R."/>
            <person name="Reid J."/>
            <person name="Rouhana J."/>
            <person name="Saada N."/>
            <person name="Shang Y."/>
            <person name="Simmons D."/>
            <person name="Thornton R."/>
            <person name="Warren J."/>
            <person name="Weissenberger G."/>
            <person name="Zhang J."/>
            <person name="Zhang L."/>
            <person name="Zhou C."/>
            <person name="Zhu D."/>
            <person name="Muzny D."/>
            <person name="Worley K."/>
            <person name="Gibbs R."/>
        </authorList>
    </citation>
    <scope>NUCLEOTIDE SEQUENCE [LARGE SCALE GENOMIC DNA]</scope>
    <source>
        <strain evidence="1 2">ATCC 43531</strain>
    </source>
</reference>
<name>C4V363_9FIRM</name>
<dbReference type="STRING" id="638302.HMPREF0908_0957"/>
<dbReference type="AlphaFoldDB" id="C4V363"/>
<keyword evidence="2" id="KW-1185">Reference proteome</keyword>
<dbReference type="EMBL" id="ACLA01000013">
    <property type="protein sequence ID" value="EEQ48675.1"/>
    <property type="molecule type" value="Genomic_DNA"/>
</dbReference>
<organism evidence="1 2">
    <name type="scientific">Selenomonas flueggei ATCC 43531</name>
    <dbReference type="NCBI Taxonomy" id="638302"/>
    <lineage>
        <taxon>Bacteria</taxon>
        <taxon>Bacillati</taxon>
        <taxon>Bacillota</taxon>
        <taxon>Negativicutes</taxon>
        <taxon>Selenomonadales</taxon>
        <taxon>Selenomonadaceae</taxon>
        <taxon>Selenomonas</taxon>
    </lineage>
</organism>
<gene>
    <name evidence="1" type="ORF">HMPREF0908_0957</name>
</gene>
<dbReference type="Proteomes" id="UP000005309">
    <property type="component" value="Unassembled WGS sequence"/>
</dbReference>
<proteinExistence type="predicted"/>
<dbReference type="HOGENOM" id="CLU_2668973_0_0_9"/>
<evidence type="ECO:0008006" key="3">
    <source>
        <dbReference type="Google" id="ProtNLM"/>
    </source>
</evidence>
<evidence type="ECO:0000313" key="1">
    <source>
        <dbReference type="EMBL" id="EEQ48675.1"/>
    </source>
</evidence>